<comment type="similarity">
    <text evidence="2">Belongs to the TLS1 family.</text>
</comment>
<dbReference type="Gramene" id="AET6Gv20983900.5">
    <property type="protein sequence ID" value="AET6Gv20983900.5"/>
    <property type="gene ID" value="AET6Gv20983900"/>
</dbReference>
<accession>A0A453Q550</accession>
<dbReference type="AlphaFoldDB" id="A0A453Q550"/>
<evidence type="ECO:0000256" key="3">
    <source>
        <dbReference type="ARBA" id="ARBA00023242"/>
    </source>
</evidence>
<evidence type="ECO:0000313" key="5">
    <source>
        <dbReference type="EnsemblPlants" id="AET6Gv20983900.5"/>
    </source>
</evidence>
<reference evidence="6" key="2">
    <citation type="journal article" date="2017" name="Nat. Plants">
        <title>The Aegilops tauschii genome reveals multiple impacts of transposons.</title>
        <authorList>
            <person name="Zhao G."/>
            <person name="Zou C."/>
            <person name="Li K."/>
            <person name="Wang K."/>
            <person name="Li T."/>
            <person name="Gao L."/>
            <person name="Zhang X."/>
            <person name="Wang H."/>
            <person name="Yang Z."/>
            <person name="Liu X."/>
            <person name="Jiang W."/>
            <person name="Mao L."/>
            <person name="Kong X."/>
            <person name="Jiao Y."/>
            <person name="Jia J."/>
        </authorList>
    </citation>
    <scope>NUCLEOTIDE SEQUENCE [LARGE SCALE GENOMIC DNA]</scope>
    <source>
        <strain evidence="6">cv. AL8/78</strain>
    </source>
</reference>
<reference evidence="6" key="1">
    <citation type="journal article" date="2014" name="Science">
        <title>Ancient hybridizations among the ancestral genomes of bread wheat.</title>
        <authorList>
            <consortium name="International Wheat Genome Sequencing Consortium,"/>
            <person name="Marcussen T."/>
            <person name="Sandve S.R."/>
            <person name="Heier L."/>
            <person name="Spannagl M."/>
            <person name="Pfeifer M."/>
            <person name="Jakobsen K.S."/>
            <person name="Wulff B.B."/>
            <person name="Steuernagel B."/>
            <person name="Mayer K.F."/>
            <person name="Olsen O.A."/>
        </authorList>
    </citation>
    <scope>NUCLEOTIDE SEQUENCE [LARGE SCALE GENOMIC DNA]</scope>
    <source>
        <strain evidence="6">cv. AL8/78</strain>
    </source>
</reference>
<feature type="compositionally biased region" description="Basic residues" evidence="4">
    <location>
        <begin position="28"/>
        <end position="38"/>
    </location>
</feature>
<dbReference type="Proteomes" id="UP000015105">
    <property type="component" value="Chromosome 6D"/>
</dbReference>
<comment type="subcellular location">
    <subcellularLocation>
        <location evidence="1">Nucleus</location>
    </subcellularLocation>
</comment>
<evidence type="ECO:0000256" key="2">
    <source>
        <dbReference type="ARBA" id="ARBA00007643"/>
    </source>
</evidence>
<feature type="region of interest" description="Disordered" evidence="4">
    <location>
        <begin position="1"/>
        <end position="63"/>
    </location>
</feature>
<name>A0A453Q550_AEGTS</name>
<sequence>LSDTTTLIRFSIPNLHPSPPATPAPARNPHKSLRHRRGFTMVKNFRKRSLESDAADNSDDEDTRRVALEEIRYMQKLRERKLGIPAASVATGAAGSATTDASSARGRGGSGAGAPGEEDLVLQDTFAQETAVTIEDPNMLRYVENELLKKRGKTIEVNDKDDKDEVDELYVVPDHLKVRKKNMEESSTQWTTGIAEVQLPIEVQIEKY</sequence>
<protein>
    <submittedName>
        <fullName evidence="5">Uncharacterized protein</fullName>
    </submittedName>
</protein>
<dbReference type="EnsemblPlants" id="AET6Gv20983900.5">
    <property type="protein sequence ID" value="AET6Gv20983900.5"/>
    <property type="gene ID" value="AET6Gv20983900"/>
</dbReference>
<dbReference type="GO" id="GO:0000398">
    <property type="term" value="P:mRNA splicing, via spliceosome"/>
    <property type="evidence" value="ECO:0007669"/>
    <property type="project" value="TreeGrafter"/>
</dbReference>
<dbReference type="GO" id="GO:0005681">
    <property type="term" value="C:spliceosomal complex"/>
    <property type="evidence" value="ECO:0007669"/>
    <property type="project" value="TreeGrafter"/>
</dbReference>
<keyword evidence="3" id="KW-0539">Nucleus</keyword>
<evidence type="ECO:0000256" key="4">
    <source>
        <dbReference type="SAM" id="MobiDB-lite"/>
    </source>
</evidence>
<reference evidence="5" key="3">
    <citation type="journal article" date="2017" name="Nature">
        <title>Genome sequence of the progenitor of the wheat D genome Aegilops tauschii.</title>
        <authorList>
            <person name="Luo M.C."/>
            <person name="Gu Y.Q."/>
            <person name="Puiu D."/>
            <person name="Wang H."/>
            <person name="Twardziok S.O."/>
            <person name="Deal K.R."/>
            <person name="Huo N."/>
            <person name="Zhu T."/>
            <person name="Wang L."/>
            <person name="Wang Y."/>
            <person name="McGuire P.E."/>
            <person name="Liu S."/>
            <person name="Long H."/>
            <person name="Ramasamy R.K."/>
            <person name="Rodriguez J.C."/>
            <person name="Van S.L."/>
            <person name="Yuan L."/>
            <person name="Wang Z."/>
            <person name="Xia Z."/>
            <person name="Xiao L."/>
            <person name="Anderson O.D."/>
            <person name="Ouyang S."/>
            <person name="Liang Y."/>
            <person name="Zimin A.V."/>
            <person name="Pertea G."/>
            <person name="Qi P."/>
            <person name="Bennetzen J.L."/>
            <person name="Dai X."/>
            <person name="Dawson M.W."/>
            <person name="Muller H.G."/>
            <person name="Kugler K."/>
            <person name="Rivarola-Duarte L."/>
            <person name="Spannagl M."/>
            <person name="Mayer K.F.X."/>
            <person name="Lu F.H."/>
            <person name="Bevan M.W."/>
            <person name="Leroy P."/>
            <person name="Li P."/>
            <person name="You F.M."/>
            <person name="Sun Q."/>
            <person name="Liu Z."/>
            <person name="Lyons E."/>
            <person name="Wicker T."/>
            <person name="Salzberg S.L."/>
            <person name="Devos K.M."/>
            <person name="Dvorak J."/>
        </authorList>
    </citation>
    <scope>NUCLEOTIDE SEQUENCE [LARGE SCALE GENOMIC DNA]</scope>
    <source>
        <strain evidence="5">cv. AL8/78</strain>
    </source>
</reference>
<dbReference type="Pfam" id="PF07052">
    <property type="entry name" value="Hep_59"/>
    <property type="match status" value="1"/>
</dbReference>
<feature type="region of interest" description="Disordered" evidence="4">
    <location>
        <begin position="89"/>
        <end position="117"/>
    </location>
</feature>
<dbReference type="PANTHER" id="PTHR13486:SF2">
    <property type="entry name" value="SPLICING FACTOR C9ORF78"/>
    <property type="match status" value="1"/>
</dbReference>
<evidence type="ECO:0000256" key="1">
    <source>
        <dbReference type="ARBA" id="ARBA00004123"/>
    </source>
</evidence>
<dbReference type="PANTHER" id="PTHR13486">
    <property type="entry name" value="TELOMERE LENGTH AND SILENCING PROTEIN 1 TLS1 FAMILY MEMBER"/>
    <property type="match status" value="1"/>
</dbReference>
<keyword evidence="6" id="KW-1185">Reference proteome</keyword>
<organism evidence="5 6">
    <name type="scientific">Aegilops tauschii subsp. strangulata</name>
    <name type="common">Goatgrass</name>
    <dbReference type="NCBI Taxonomy" id="200361"/>
    <lineage>
        <taxon>Eukaryota</taxon>
        <taxon>Viridiplantae</taxon>
        <taxon>Streptophyta</taxon>
        <taxon>Embryophyta</taxon>
        <taxon>Tracheophyta</taxon>
        <taxon>Spermatophyta</taxon>
        <taxon>Magnoliopsida</taxon>
        <taxon>Liliopsida</taxon>
        <taxon>Poales</taxon>
        <taxon>Poaceae</taxon>
        <taxon>BOP clade</taxon>
        <taxon>Pooideae</taxon>
        <taxon>Triticodae</taxon>
        <taxon>Triticeae</taxon>
        <taxon>Triticinae</taxon>
        <taxon>Aegilops</taxon>
    </lineage>
</organism>
<feature type="compositionally biased region" description="Low complexity" evidence="4">
    <location>
        <begin position="89"/>
        <end position="105"/>
    </location>
</feature>
<reference evidence="5" key="5">
    <citation type="journal article" date="2021" name="G3 (Bethesda)">
        <title>Aegilops tauschii genome assembly Aet v5.0 features greater sequence contiguity and improved annotation.</title>
        <authorList>
            <person name="Wang L."/>
            <person name="Zhu T."/>
            <person name="Rodriguez J.C."/>
            <person name="Deal K.R."/>
            <person name="Dubcovsky J."/>
            <person name="McGuire P.E."/>
            <person name="Lux T."/>
            <person name="Spannagl M."/>
            <person name="Mayer K.F.X."/>
            <person name="Baldrich P."/>
            <person name="Meyers B.C."/>
            <person name="Huo N."/>
            <person name="Gu Y.Q."/>
            <person name="Zhou H."/>
            <person name="Devos K.M."/>
            <person name="Bennetzen J.L."/>
            <person name="Unver T."/>
            <person name="Budak H."/>
            <person name="Gulick P.J."/>
            <person name="Galiba G."/>
            <person name="Kalapos B."/>
            <person name="Nelson D.R."/>
            <person name="Li P."/>
            <person name="You F.M."/>
            <person name="Luo M.C."/>
            <person name="Dvorak J."/>
        </authorList>
    </citation>
    <scope>NUCLEOTIDE SEQUENCE [LARGE SCALE GENOMIC DNA]</scope>
    <source>
        <strain evidence="5">cv. AL8/78</strain>
    </source>
</reference>
<reference evidence="5" key="4">
    <citation type="submission" date="2019-03" db="UniProtKB">
        <authorList>
            <consortium name="EnsemblPlants"/>
        </authorList>
    </citation>
    <scope>IDENTIFICATION</scope>
</reference>
<evidence type="ECO:0000313" key="6">
    <source>
        <dbReference type="Proteomes" id="UP000015105"/>
    </source>
</evidence>
<dbReference type="InterPro" id="IPR010756">
    <property type="entry name" value="Tls1-like"/>
</dbReference>
<proteinExistence type="inferred from homology"/>